<dbReference type="PROSITE" id="PS00675">
    <property type="entry name" value="SIGMA54_INTERACT_1"/>
    <property type="match status" value="1"/>
</dbReference>
<keyword evidence="2" id="KW-0067">ATP-binding</keyword>
<keyword evidence="7" id="KW-1185">Reference proteome</keyword>
<keyword evidence="4" id="KW-0804">Transcription</keyword>
<sequence>MDRVNFLTVKEGDGTRRRSRPKRAYFEIAYPNRCLCSSNHCDTVPCMEPVFTAFARAGSLLVGGETGTGKTAFVGALHAISPWSNRPLCVVDCSAMQENSLHKMLLGYEPNQPPLSPENIILKMDRTGAGILFLDHVDQMSEEIQQRLLPVVEKMASSAPECGVMKTKVICATSINLSAAVSRGEFSEDLYRFFGRVEVFLQPLRDRKDIMLLVDKILKIHCGGRSEITLTPLAVRAIRQHPWPGNLRQLVNLLKTACALLEPDGVVIDTDHFSGDF</sequence>
<dbReference type="SUPFAM" id="SSF52540">
    <property type="entry name" value="P-loop containing nucleoside triphosphate hydrolases"/>
    <property type="match status" value="1"/>
</dbReference>
<dbReference type="InterPro" id="IPR058031">
    <property type="entry name" value="AAA_lid_NorR"/>
</dbReference>
<dbReference type="Gene3D" id="1.10.8.60">
    <property type="match status" value="1"/>
</dbReference>
<keyword evidence="1" id="KW-0547">Nucleotide-binding</keyword>
<evidence type="ECO:0000256" key="4">
    <source>
        <dbReference type="ARBA" id="ARBA00023163"/>
    </source>
</evidence>
<organism evidence="6 7">
    <name type="scientific">Paraburkholderia caffeinitolerans</name>
    <dbReference type="NCBI Taxonomy" id="1723730"/>
    <lineage>
        <taxon>Bacteria</taxon>
        <taxon>Pseudomonadati</taxon>
        <taxon>Pseudomonadota</taxon>
        <taxon>Betaproteobacteria</taxon>
        <taxon>Burkholderiales</taxon>
        <taxon>Burkholderiaceae</taxon>
        <taxon>Paraburkholderia</taxon>
    </lineage>
</organism>
<dbReference type="RefSeq" id="WP_115783764.1">
    <property type="nucleotide sequence ID" value="NZ_CADIKL010000005.1"/>
</dbReference>
<dbReference type="PANTHER" id="PTHR32071">
    <property type="entry name" value="TRANSCRIPTIONAL REGULATORY PROTEIN"/>
    <property type="match status" value="1"/>
</dbReference>
<dbReference type="CDD" id="cd00009">
    <property type="entry name" value="AAA"/>
    <property type="match status" value="1"/>
</dbReference>
<evidence type="ECO:0000256" key="1">
    <source>
        <dbReference type="ARBA" id="ARBA00022741"/>
    </source>
</evidence>
<dbReference type="GO" id="GO:0006355">
    <property type="term" value="P:regulation of DNA-templated transcription"/>
    <property type="evidence" value="ECO:0007669"/>
    <property type="project" value="InterPro"/>
</dbReference>
<evidence type="ECO:0000259" key="5">
    <source>
        <dbReference type="PROSITE" id="PS50045"/>
    </source>
</evidence>
<dbReference type="InterPro" id="IPR025944">
    <property type="entry name" value="Sigma_54_int_dom_CS"/>
</dbReference>
<protein>
    <submittedName>
        <fullName evidence="6">Anaerobic nitric oxide reductase transcription regulator NorR</fullName>
    </submittedName>
</protein>
<dbReference type="PROSITE" id="PS00688">
    <property type="entry name" value="SIGMA54_INTERACT_3"/>
    <property type="match status" value="1"/>
</dbReference>
<evidence type="ECO:0000256" key="2">
    <source>
        <dbReference type="ARBA" id="ARBA00022840"/>
    </source>
</evidence>
<dbReference type="InterPro" id="IPR027417">
    <property type="entry name" value="P-loop_NTPase"/>
</dbReference>
<dbReference type="InterPro" id="IPR003593">
    <property type="entry name" value="AAA+_ATPase"/>
</dbReference>
<dbReference type="AlphaFoldDB" id="A0A6J5FJK3"/>
<evidence type="ECO:0000313" key="7">
    <source>
        <dbReference type="Proteomes" id="UP000494119"/>
    </source>
</evidence>
<gene>
    <name evidence="6" type="primary">norR_1</name>
    <name evidence="6" type="ORF">LMG28688_01298</name>
</gene>
<name>A0A6J5FJK3_9BURK</name>
<reference evidence="6 7" key="1">
    <citation type="submission" date="2020-04" db="EMBL/GenBank/DDBJ databases">
        <authorList>
            <person name="De Canck E."/>
        </authorList>
    </citation>
    <scope>NUCLEOTIDE SEQUENCE [LARGE SCALE GENOMIC DNA]</scope>
    <source>
        <strain evidence="6 7">LMG 28688</strain>
    </source>
</reference>
<keyword evidence="3" id="KW-0805">Transcription regulation</keyword>
<accession>A0A6J5FJK3</accession>
<feature type="domain" description="Sigma-54 factor interaction" evidence="5">
    <location>
        <begin position="59"/>
        <end position="259"/>
    </location>
</feature>
<dbReference type="GO" id="GO:0005524">
    <property type="term" value="F:ATP binding"/>
    <property type="evidence" value="ECO:0007669"/>
    <property type="project" value="UniProtKB-KW"/>
</dbReference>
<proteinExistence type="predicted"/>
<dbReference type="InterPro" id="IPR002078">
    <property type="entry name" value="Sigma_54_int"/>
</dbReference>
<dbReference type="SMART" id="SM00382">
    <property type="entry name" value="AAA"/>
    <property type="match status" value="1"/>
</dbReference>
<dbReference type="PROSITE" id="PS50045">
    <property type="entry name" value="SIGMA54_INTERACT_4"/>
    <property type="match status" value="1"/>
</dbReference>
<dbReference type="InterPro" id="IPR025662">
    <property type="entry name" value="Sigma_54_int_dom_ATP-bd_1"/>
</dbReference>
<dbReference type="PANTHER" id="PTHR32071:SF122">
    <property type="entry name" value="SIGMA FACTOR"/>
    <property type="match status" value="1"/>
</dbReference>
<dbReference type="EMBL" id="CADIKL010000005">
    <property type="protein sequence ID" value="CAB3781739.1"/>
    <property type="molecule type" value="Genomic_DNA"/>
</dbReference>
<evidence type="ECO:0000313" key="6">
    <source>
        <dbReference type="EMBL" id="CAB3781739.1"/>
    </source>
</evidence>
<dbReference type="Pfam" id="PF00158">
    <property type="entry name" value="Sigma54_activat"/>
    <property type="match status" value="1"/>
</dbReference>
<dbReference type="Proteomes" id="UP000494119">
    <property type="component" value="Unassembled WGS sequence"/>
</dbReference>
<dbReference type="Gene3D" id="3.40.50.300">
    <property type="entry name" value="P-loop containing nucleotide triphosphate hydrolases"/>
    <property type="match status" value="1"/>
</dbReference>
<evidence type="ECO:0000256" key="3">
    <source>
        <dbReference type="ARBA" id="ARBA00023015"/>
    </source>
</evidence>
<dbReference type="Pfam" id="PF25601">
    <property type="entry name" value="AAA_lid_14"/>
    <property type="match status" value="1"/>
</dbReference>